<dbReference type="Pfam" id="PF06506">
    <property type="entry name" value="PrpR_N"/>
    <property type="match status" value="1"/>
</dbReference>
<evidence type="ECO:0000256" key="3">
    <source>
        <dbReference type="ARBA" id="ARBA00023015"/>
    </source>
</evidence>
<dbReference type="Gene3D" id="3.40.50.300">
    <property type="entry name" value="P-loop containing nucleotide triphosphate hydrolases"/>
    <property type="match status" value="1"/>
</dbReference>
<name>A0ABS4GR12_9BACL</name>
<dbReference type="PROSITE" id="PS00676">
    <property type="entry name" value="SIGMA54_INTERACT_2"/>
    <property type="match status" value="1"/>
</dbReference>
<dbReference type="EMBL" id="JAGGKT010000007">
    <property type="protein sequence ID" value="MBP1932715.1"/>
    <property type="molecule type" value="Genomic_DNA"/>
</dbReference>
<gene>
    <name evidence="8" type="ORF">J2Z37_002723</name>
</gene>
<dbReference type="CDD" id="cd00009">
    <property type="entry name" value="AAA"/>
    <property type="match status" value="1"/>
</dbReference>
<keyword evidence="3" id="KW-0805">Transcription regulation</keyword>
<dbReference type="Proteomes" id="UP001519343">
    <property type="component" value="Unassembled WGS sequence"/>
</dbReference>
<dbReference type="InterPro" id="IPR002197">
    <property type="entry name" value="HTH_Fis"/>
</dbReference>
<dbReference type="InterPro" id="IPR027417">
    <property type="entry name" value="P-loop_NTPase"/>
</dbReference>
<dbReference type="InterPro" id="IPR009057">
    <property type="entry name" value="Homeodomain-like_sf"/>
</dbReference>
<dbReference type="SMART" id="SM00382">
    <property type="entry name" value="AAA"/>
    <property type="match status" value="1"/>
</dbReference>
<proteinExistence type="predicted"/>
<feature type="domain" description="Sigma-54 factor interaction" evidence="6">
    <location>
        <begin position="321"/>
        <end position="551"/>
    </location>
</feature>
<keyword evidence="1" id="KW-0547">Nucleotide-binding</keyword>
<sequence>MDPIQLIAPFEDQAKVAEQACEKLGVKIPIHVGSMDEAVKHAKRAEASGVEVLISRGTSAWKIAQSGVNIPLVEIPITGYDLLRAFMEARQLGQKIGIADIPDVLHGVEALEEIFHYPIEKHVIESLEDVDLAVHRLMERDIEVLIGKWVYVQKLKETPIKTVVLSSGIESIIQAIKEAKNLLEVRRKEAARSKQIRAILDFIADGVISVDEQGKVSVCNPAAEKILNIQSTDIVGRKIDDILPQSRINQVLLSGREELNSIQEYNGTKMIANRIPILYGEKVMGVVNTFQELKKLQQQEQEIRKKLSHQGHVTKYQLDKIVGTSPSFLGAMEKVSNYAKADSTILLSGETGVGKEVFAHMIHNLSHRSKGPFVAVNCAAIPENLLESELFGYVEGAFTGAKKGGKTGLFELAHGGTIFLDEIGELAASLQARLLRVLQEEEVMRLGDERVIPIDIRVVTASNRDLEEMVEAGGFRADLFYRINILHIHVPALRERKEDIPLLCDLFLEELEDQIHKKICGFKQEAMQIMQEYHWPGNIRQLRNVVERAAILSADEWIDQETVIEAGGRAFQSIGLTYRPQINETSKLEDYEIKHILQVLEQVGGNQTEAAKILGIGRTTLWRKLNRR</sequence>
<dbReference type="Gene3D" id="3.40.50.2300">
    <property type="match status" value="1"/>
</dbReference>
<dbReference type="NCBIfam" id="TIGR00229">
    <property type="entry name" value="sensory_box"/>
    <property type="match status" value="1"/>
</dbReference>
<dbReference type="PROSITE" id="PS00675">
    <property type="entry name" value="SIGMA54_INTERACT_1"/>
    <property type="match status" value="1"/>
</dbReference>
<dbReference type="InterPro" id="IPR025943">
    <property type="entry name" value="Sigma_54_int_dom_ATP-bd_2"/>
</dbReference>
<dbReference type="SUPFAM" id="SSF55785">
    <property type="entry name" value="PYP-like sensor domain (PAS domain)"/>
    <property type="match status" value="1"/>
</dbReference>
<dbReference type="InterPro" id="IPR013767">
    <property type="entry name" value="PAS_fold"/>
</dbReference>
<dbReference type="PROSITE" id="PS50112">
    <property type="entry name" value="PAS"/>
    <property type="match status" value="1"/>
</dbReference>
<evidence type="ECO:0000256" key="4">
    <source>
        <dbReference type="ARBA" id="ARBA00023125"/>
    </source>
</evidence>
<organism evidence="8 9">
    <name type="scientific">Ammoniphilus resinae</name>
    <dbReference type="NCBI Taxonomy" id="861532"/>
    <lineage>
        <taxon>Bacteria</taxon>
        <taxon>Bacillati</taxon>
        <taxon>Bacillota</taxon>
        <taxon>Bacilli</taxon>
        <taxon>Bacillales</taxon>
        <taxon>Paenibacillaceae</taxon>
        <taxon>Aneurinibacillus group</taxon>
        <taxon>Ammoniphilus</taxon>
    </lineage>
</organism>
<dbReference type="InterPro" id="IPR003593">
    <property type="entry name" value="AAA+_ATPase"/>
</dbReference>
<evidence type="ECO:0000259" key="6">
    <source>
        <dbReference type="PROSITE" id="PS50045"/>
    </source>
</evidence>
<dbReference type="InterPro" id="IPR002078">
    <property type="entry name" value="Sigma_54_int"/>
</dbReference>
<dbReference type="PRINTS" id="PR01590">
    <property type="entry name" value="HTHFIS"/>
</dbReference>
<dbReference type="SUPFAM" id="SSF52540">
    <property type="entry name" value="P-loop containing nucleoside triphosphate hydrolases"/>
    <property type="match status" value="1"/>
</dbReference>
<dbReference type="Gene3D" id="3.40.50.10660">
    <property type="entry name" value="PrpR receptor domain-like"/>
    <property type="match status" value="1"/>
</dbReference>
<protein>
    <submittedName>
        <fullName evidence="8">PAS domain S-box-containing protein</fullName>
    </submittedName>
</protein>
<dbReference type="PANTHER" id="PTHR32071:SF57">
    <property type="entry name" value="C4-DICARBOXYLATE TRANSPORT TRANSCRIPTIONAL REGULATORY PROTEIN DCTD"/>
    <property type="match status" value="1"/>
</dbReference>
<dbReference type="Gene3D" id="1.10.8.60">
    <property type="match status" value="1"/>
</dbReference>
<dbReference type="Pfam" id="PF25601">
    <property type="entry name" value="AAA_lid_14"/>
    <property type="match status" value="1"/>
</dbReference>
<dbReference type="InterPro" id="IPR010524">
    <property type="entry name" value="Sig_transdc_resp-reg_PrpR_N"/>
</dbReference>
<dbReference type="Gene3D" id="1.10.10.60">
    <property type="entry name" value="Homeodomain-like"/>
    <property type="match status" value="1"/>
</dbReference>
<keyword evidence="2" id="KW-0067">ATP-binding</keyword>
<dbReference type="Gene3D" id="3.30.450.20">
    <property type="entry name" value="PAS domain"/>
    <property type="match status" value="1"/>
</dbReference>
<accession>A0ABS4GR12</accession>
<evidence type="ECO:0000256" key="2">
    <source>
        <dbReference type="ARBA" id="ARBA00022840"/>
    </source>
</evidence>
<dbReference type="InterPro" id="IPR025944">
    <property type="entry name" value="Sigma_54_int_dom_CS"/>
</dbReference>
<dbReference type="InterPro" id="IPR058031">
    <property type="entry name" value="AAA_lid_NorR"/>
</dbReference>
<dbReference type="Pfam" id="PF00989">
    <property type="entry name" value="PAS"/>
    <property type="match status" value="1"/>
</dbReference>
<dbReference type="PROSITE" id="PS50045">
    <property type="entry name" value="SIGMA54_INTERACT_4"/>
    <property type="match status" value="1"/>
</dbReference>
<dbReference type="CDD" id="cd00130">
    <property type="entry name" value="PAS"/>
    <property type="match status" value="1"/>
</dbReference>
<comment type="caution">
    <text evidence="8">The sequence shown here is derived from an EMBL/GenBank/DDBJ whole genome shotgun (WGS) entry which is preliminary data.</text>
</comment>
<dbReference type="SMART" id="SM00091">
    <property type="entry name" value="PAS"/>
    <property type="match status" value="1"/>
</dbReference>
<evidence type="ECO:0000256" key="5">
    <source>
        <dbReference type="ARBA" id="ARBA00023163"/>
    </source>
</evidence>
<keyword evidence="9" id="KW-1185">Reference proteome</keyword>
<evidence type="ECO:0000259" key="7">
    <source>
        <dbReference type="PROSITE" id="PS50112"/>
    </source>
</evidence>
<keyword evidence="4" id="KW-0238">DNA-binding</keyword>
<evidence type="ECO:0000256" key="1">
    <source>
        <dbReference type="ARBA" id="ARBA00022741"/>
    </source>
</evidence>
<dbReference type="InterPro" id="IPR035965">
    <property type="entry name" value="PAS-like_dom_sf"/>
</dbReference>
<dbReference type="RefSeq" id="WP_209810743.1">
    <property type="nucleotide sequence ID" value="NZ_JAGGKT010000007.1"/>
</dbReference>
<dbReference type="SUPFAM" id="SSF159800">
    <property type="entry name" value="PrpR receptor domain-like"/>
    <property type="match status" value="1"/>
</dbReference>
<dbReference type="PANTHER" id="PTHR32071">
    <property type="entry name" value="TRANSCRIPTIONAL REGULATORY PROTEIN"/>
    <property type="match status" value="1"/>
</dbReference>
<dbReference type="Pfam" id="PF02954">
    <property type="entry name" value="HTH_8"/>
    <property type="match status" value="1"/>
</dbReference>
<evidence type="ECO:0000313" key="9">
    <source>
        <dbReference type="Proteomes" id="UP001519343"/>
    </source>
</evidence>
<dbReference type="Pfam" id="PF00158">
    <property type="entry name" value="Sigma54_activat"/>
    <property type="match status" value="1"/>
</dbReference>
<reference evidence="8 9" key="1">
    <citation type="submission" date="2021-03" db="EMBL/GenBank/DDBJ databases">
        <title>Genomic Encyclopedia of Type Strains, Phase IV (KMG-IV): sequencing the most valuable type-strain genomes for metagenomic binning, comparative biology and taxonomic classification.</title>
        <authorList>
            <person name="Goeker M."/>
        </authorList>
    </citation>
    <scope>NUCLEOTIDE SEQUENCE [LARGE SCALE GENOMIC DNA]</scope>
    <source>
        <strain evidence="8 9">DSM 24738</strain>
    </source>
</reference>
<dbReference type="InterPro" id="IPR000014">
    <property type="entry name" value="PAS"/>
</dbReference>
<evidence type="ECO:0000313" key="8">
    <source>
        <dbReference type="EMBL" id="MBP1932715.1"/>
    </source>
</evidence>
<dbReference type="PROSITE" id="PS00688">
    <property type="entry name" value="SIGMA54_INTERACT_3"/>
    <property type="match status" value="1"/>
</dbReference>
<keyword evidence="5" id="KW-0804">Transcription</keyword>
<dbReference type="SUPFAM" id="SSF46689">
    <property type="entry name" value="Homeodomain-like"/>
    <property type="match status" value="1"/>
</dbReference>
<dbReference type="InterPro" id="IPR025662">
    <property type="entry name" value="Sigma_54_int_dom_ATP-bd_1"/>
</dbReference>
<feature type="domain" description="PAS" evidence="7">
    <location>
        <begin position="192"/>
        <end position="247"/>
    </location>
</feature>